<evidence type="ECO:0000256" key="2">
    <source>
        <dbReference type="SAM" id="SignalP"/>
    </source>
</evidence>
<keyword evidence="4" id="KW-1185">Reference proteome</keyword>
<evidence type="ECO:0000313" key="3">
    <source>
        <dbReference type="EMBL" id="KAJ4458624.1"/>
    </source>
</evidence>
<comment type="caution">
    <text evidence="3">The sequence shown here is derived from an EMBL/GenBank/DDBJ whole genome shotgun (WGS) entry which is preliminary data.</text>
</comment>
<feature type="region of interest" description="Disordered" evidence="1">
    <location>
        <begin position="320"/>
        <end position="346"/>
    </location>
</feature>
<feature type="signal peptide" evidence="2">
    <location>
        <begin position="1"/>
        <end position="17"/>
    </location>
</feature>
<feature type="chain" id="PRO_5046419263" evidence="2">
    <location>
        <begin position="18"/>
        <end position="460"/>
    </location>
</feature>
<accession>A0ABQ8UHE3</accession>
<gene>
    <name evidence="3" type="ORF">PAPYR_5597</name>
</gene>
<reference evidence="3" key="1">
    <citation type="journal article" date="2022" name="bioRxiv">
        <title>Genomics of Preaxostyla Flagellates Illuminates Evolutionary Transitions and the Path Towards Mitochondrial Loss.</title>
        <authorList>
            <person name="Novak L.V.F."/>
            <person name="Treitli S.C."/>
            <person name="Pyrih J."/>
            <person name="Halakuc P."/>
            <person name="Pipaliya S.V."/>
            <person name="Vacek V."/>
            <person name="Brzon O."/>
            <person name="Soukal P."/>
            <person name="Eme L."/>
            <person name="Dacks J.B."/>
            <person name="Karnkowska A."/>
            <person name="Elias M."/>
            <person name="Hampl V."/>
        </authorList>
    </citation>
    <scope>NUCLEOTIDE SEQUENCE</scope>
    <source>
        <strain evidence="3">RCP-MX</strain>
    </source>
</reference>
<sequence>MLRHLTVLLLIVTTAYAGDLPNPRHNPAVAFPSSERRFYREHFDPSSSVDLWISNRFGLIKPATYRTLNNKLSRLSTSHGLDVGIALDAAYLPEEETQRSGGILSALLGLEEQASDPNEQVGWLLDEAEARAERLRRAWGGLGCLVYVLEESPDEDAQPSVGGGGFNFMFSIGFIPIYSTFGTRTSSAAQNARLLPRYTVHFALSPQLAAGLRGSAKDPAALAERLYEAFFDRMALKASKERLDKALGRLVDVLVEALEAVGPLPPGDVPQPEEDDEAAPAPPPPPQTERQGWAMRLLARVMQKAAGGIIARARMARAGTGIAPKPSERTRSSTPPPGAEQGVGRAQDRYGAQPDAGLVGVVGRFLRGAGRLVFLDMRGWLNPLLFLLTWAFTPRAHQWWRVRVMGRRAPLGRLTRWVKVRFRPPPSQPTGFQPDGDVLLREAPRHRIRILPCGHGFHID</sequence>
<dbReference type="Proteomes" id="UP001141327">
    <property type="component" value="Unassembled WGS sequence"/>
</dbReference>
<dbReference type="EMBL" id="JAPMOS010000027">
    <property type="protein sequence ID" value="KAJ4458624.1"/>
    <property type="molecule type" value="Genomic_DNA"/>
</dbReference>
<proteinExistence type="predicted"/>
<protein>
    <submittedName>
        <fullName evidence="3">Uncharacterized protein</fullName>
    </submittedName>
</protein>
<organism evidence="3 4">
    <name type="scientific">Paratrimastix pyriformis</name>
    <dbReference type="NCBI Taxonomy" id="342808"/>
    <lineage>
        <taxon>Eukaryota</taxon>
        <taxon>Metamonada</taxon>
        <taxon>Preaxostyla</taxon>
        <taxon>Paratrimastigidae</taxon>
        <taxon>Paratrimastix</taxon>
    </lineage>
</organism>
<evidence type="ECO:0000256" key="1">
    <source>
        <dbReference type="SAM" id="MobiDB-lite"/>
    </source>
</evidence>
<name>A0ABQ8UHE3_9EUKA</name>
<feature type="region of interest" description="Disordered" evidence="1">
    <location>
        <begin position="262"/>
        <end position="290"/>
    </location>
</feature>
<evidence type="ECO:0000313" key="4">
    <source>
        <dbReference type="Proteomes" id="UP001141327"/>
    </source>
</evidence>
<keyword evidence="2" id="KW-0732">Signal</keyword>